<comment type="caution">
    <text evidence="7">The sequence shown here is derived from an EMBL/GenBank/DDBJ whole genome shotgun (WGS) entry which is preliminary data.</text>
</comment>
<reference evidence="7" key="1">
    <citation type="submission" date="2016-10" db="EMBL/GenBank/DDBJ databases">
        <title>Sequence of Gallionella enrichment culture.</title>
        <authorList>
            <person name="Poehlein A."/>
            <person name="Muehling M."/>
            <person name="Daniel R."/>
        </authorList>
    </citation>
    <scope>NUCLEOTIDE SEQUENCE</scope>
</reference>
<evidence type="ECO:0000256" key="2">
    <source>
        <dbReference type="ARBA" id="ARBA00022692"/>
    </source>
</evidence>
<comment type="subcellular location">
    <subcellularLocation>
        <location evidence="1">Endomembrane system</location>
        <topology evidence="1">Multi-pass membrane protein</topology>
    </subcellularLocation>
</comment>
<evidence type="ECO:0000313" key="7">
    <source>
        <dbReference type="EMBL" id="OIQ77247.1"/>
    </source>
</evidence>
<proteinExistence type="predicted"/>
<dbReference type="InterPro" id="IPR010652">
    <property type="entry name" value="DUF1232"/>
</dbReference>
<protein>
    <recommendedName>
        <fullName evidence="6">DUF1232 domain-containing protein</fullName>
    </recommendedName>
</protein>
<evidence type="ECO:0000259" key="6">
    <source>
        <dbReference type="Pfam" id="PF06803"/>
    </source>
</evidence>
<evidence type="ECO:0000256" key="1">
    <source>
        <dbReference type="ARBA" id="ARBA00004127"/>
    </source>
</evidence>
<evidence type="ECO:0000256" key="3">
    <source>
        <dbReference type="ARBA" id="ARBA00022989"/>
    </source>
</evidence>
<dbReference type="EMBL" id="MLJW01001662">
    <property type="protein sequence ID" value="OIQ77247.1"/>
    <property type="molecule type" value="Genomic_DNA"/>
</dbReference>
<feature type="transmembrane region" description="Helical" evidence="5">
    <location>
        <begin position="26"/>
        <end position="51"/>
    </location>
</feature>
<name>A0A1J5QB95_9ZZZZ</name>
<accession>A0A1J5QB95</accession>
<keyword evidence="3 5" id="KW-1133">Transmembrane helix</keyword>
<keyword evidence="4 5" id="KW-0472">Membrane</keyword>
<feature type="domain" description="DUF1232" evidence="6">
    <location>
        <begin position="85"/>
        <end position="120"/>
    </location>
</feature>
<organism evidence="7">
    <name type="scientific">mine drainage metagenome</name>
    <dbReference type="NCBI Taxonomy" id="410659"/>
    <lineage>
        <taxon>unclassified sequences</taxon>
        <taxon>metagenomes</taxon>
        <taxon>ecological metagenomes</taxon>
    </lineage>
</organism>
<dbReference type="GO" id="GO:0012505">
    <property type="term" value="C:endomembrane system"/>
    <property type="evidence" value="ECO:0007669"/>
    <property type="project" value="UniProtKB-SubCell"/>
</dbReference>
<keyword evidence="2 5" id="KW-0812">Transmembrane</keyword>
<gene>
    <name evidence="7" type="ORF">GALL_410630</name>
</gene>
<evidence type="ECO:0000256" key="4">
    <source>
        <dbReference type="ARBA" id="ARBA00023136"/>
    </source>
</evidence>
<dbReference type="Pfam" id="PF06803">
    <property type="entry name" value="DUF1232"/>
    <property type="match status" value="1"/>
</dbReference>
<dbReference type="AlphaFoldDB" id="A0A1J5QB95"/>
<evidence type="ECO:0000256" key="5">
    <source>
        <dbReference type="SAM" id="Phobius"/>
    </source>
</evidence>
<sequence length="160" mass="17116">MIAAAVGRVVDGLASRVGLPGLPTGWGVVLGVVGGLLLVWVALVVALWFALPDRSTLRGLLRLLPDVLRLVRRLAADRDLPRGVRVRLWLLLGYLALPFDLVPDAVPVLGYADDAVVVALVLRSVARRAGHEALERGWPGTPEGLAAVLTLCRIEGRSDR</sequence>